<evidence type="ECO:0000256" key="3">
    <source>
        <dbReference type="ARBA" id="ARBA00022989"/>
    </source>
</evidence>
<evidence type="ECO:0000256" key="1">
    <source>
        <dbReference type="ARBA" id="ARBA00004141"/>
    </source>
</evidence>
<accession>A0AAJ0D7F8</accession>
<feature type="transmembrane region" description="Helical" evidence="5">
    <location>
        <begin position="135"/>
        <end position="153"/>
    </location>
</feature>
<dbReference type="InterPro" id="IPR011701">
    <property type="entry name" value="MFS"/>
</dbReference>
<evidence type="ECO:0000256" key="4">
    <source>
        <dbReference type="ARBA" id="ARBA00023136"/>
    </source>
</evidence>
<feature type="transmembrane region" description="Helical" evidence="5">
    <location>
        <begin position="199"/>
        <end position="223"/>
    </location>
</feature>
<dbReference type="SUPFAM" id="SSF103473">
    <property type="entry name" value="MFS general substrate transporter"/>
    <property type="match status" value="1"/>
</dbReference>
<sequence length="386" mass="41651">MGLGVLEDRSSLQHVPGTVFLNDSAGDAGGAAHELEHGSGKDANIVLSPQPSEDPSDPLNWPMWQKEVIIGILSLGAMLNAGTNGPLLNASYLSIAEDLQTDLTTVVLASGHNLLAAGCIGPFVAAFSRKLGKRPVFLVSTLFAIIGTAVGEAEVSYTYLLAARIIQGFSTSAFESLIVATVGDIYFVHHRGLRTSSLASIICGLVFADLGYLWLFHLFQILLVIQFEAMFLFCPETTYNRDSRYKTDETKHEKLDELAKVEMRHHEEALTSSDLPKKKTFVQSLAVWTGVYLPDSIFKFLLGPFITLLNPAALYAIIVSGLLNSWYVGSAIILAGIFAGPPWMYGPASIGYFGAGPFIGGMIGSIFVGWLSDTVIKWISKRNGGT</sequence>
<keyword evidence="4 5" id="KW-0472">Membrane</keyword>
<name>A0AAJ0D7F8_9PEZI</name>
<evidence type="ECO:0000313" key="7">
    <source>
        <dbReference type="Proteomes" id="UP001271007"/>
    </source>
</evidence>
<keyword evidence="2 5" id="KW-0812">Transmembrane</keyword>
<feature type="transmembrane region" description="Helical" evidence="5">
    <location>
        <begin position="350"/>
        <end position="372"/>
    </location>
</feature>
<reference evidence="6" key="1">
    <citation type="submission" date="2023-04" db="EMBL/GenBank/DDBJ databases">
        <title>Black Yeasts Isolated from many extreme environments.</title>
        <authorList>
            <person name="Coleine C."/>
            <person name="Stajich J.E."/>
            <person name="Selbmann L."/>
        </authorList>
    </citation>
    <scope>NUCLEOTIDE SEQUENCE</scope>
    <source>
        <strain evidence="6">CCFEE 5312</strain>
    </source>
</reference>
<feature type="transmembrane region" description="Helical" evidence="5">
    <location>
        <begin position="325"/>
        <end position="344"/>
    </location>
</feature>
<dbReference type="EMBL" id="JAWDJX010000054">
    <property type="protein sequence ID" value="KAK3047999.1"/>
    <property type="molecule type" value="Genomic_DNA"/>
</dbReference>
<dbReference type="GO" id="GO:0005886">
    <property type="term" value="C:plasma membrane"/>
    <property type="evidence" value="ECO:0007669"/>
    <property type="project" value="TreeGrafter"/>
</dbReference>
<dbReference type="PANTHER" id="PTHR23502:SF29">
    <property type="entry name" value="TRANSPORTER, PUTATIVE (AFU_ORTHOLOGUE AFUA_6G06680)-RELATED"/>
    <property type="match status" value="1"/>
</dbReference>
<comment type="caution">
    <text evidence="6">The sequence shown here is derived from an EMBL/GenBank/DDBJ whole genome shotgun (WGS) entry which is preliminary data.</text>
</comment>
<dbReference type="PANTHER" id="PTHR23502">
    <property type="entry name" value="MAJOR FACILITATOR SUPERFAMILY"/>
    <property type="match status" value="1"/>
</dbReference>
<keyword evidence="7" id="KW-1185">Reference proteome</keyword>
<feature type="transmembrane region" description="Helical" evidence="5">
    <location>
        <begin position="297"/>
        <end position="318"/>
    </location>
</feature>
<dbReference type="Pfam" id="PF07690">
    <property type="entry name" value="MFS_1"/>
    <property type="match status" value="1"/>
</dbReference>
<dbReference type="GO" id="GO:0022857">
    <property type="term" value="F:transmembrane transporter activity"/>
    <property type="evidence" value="ECO:0007669"/>
    <property type="project" value="InterPro"/>
</dbReference>
<protein>
    <recommendedName>
        <fullName evidence="8">Major facilitator superfamily (MFS) profile domain-containing protein</fullName>
    </recommendedName>
</protein>
<comment type="subcellular location">
    <subcellularLocation>
        <location evidence="1">Membrane</location>
        <topology evidence="1">Multi-pass membrane protein</topology>
    </subcellularLocation>
</comment>
<dbReference type="Proteomes" id="UP001271007">
    <property type="component" value="Unassembled WGS sequence"/>
</dbReference>
<evidence type="ECO:0000256" key="2">
    <source>
        <dbReference type="ARBA" id="ARBA00022692"/>
    </source>
</evidence>
<dbReference type="Gene3D" id="1.20.1250.20">
    <property type="entry name" value="MFS general substrate transporter like domains"/>
    <property type="match status" value="1"/>
</dbReference>
<feature type="transmembrane region" description="Helical" evidence="5">
    <location>
        <begin position="68"/>
        <end position="87"/>
    </location>
</feature>
<evidence type="ECO:0000256" key="5">
    <source>
        <dbReference type="SAM" id="Phobius"/>
    </source>
</evidence>
<proteinExistence type="predicted"/>
<organism evidence="6 7">
    <name type="scientific">Extremus antarcticus</name>
    <dbReference type="NCBI Taxonomy" id="702011"/>
    <lineage>
        <taxon>Eukaryota</taxon>
        <taxon>Fungi</taxon>
        <taxon>Dikarya</taxon>
        <taxon>Ascomycota</taxon>
        <taxon>Pezizomycotina</taxon>
        <taxon>Dothideomycetes</taxon>
        <taxon>Dothideomycetidae</taxon>
        <taxon>Mycosphaerellales</taxon>
        <taxon>Extremaceae</taxon>
        <taxon>Extremus</taxon>
    </lineage>
</organism>
<feature type="transmembrane region" description="Helical" evidence="5">
    <location>
        <begin position="107"/>
        <end position="128"/>
    </location>
</feature>
<evidence type="ECO:0008006" key="8">
    <source>
        <dbReference type="Google" id="ProtNLM"/>
    </source>
</evidence>
<gene>
    <name evidence="6" type="ORF">LTR09_010674</name>
</gene>
<feature type="transmembrane region" description="Helical" evidence="5">
    <location>
        <begin position="165"/>
        <end position="187"/>
    </location>
</feature>
<keyword evidence="3 5" id="KW-1133">Transmembrane helix</keyword>
<dbReference type="AlphaFoldDB" id="A0AAJ0D7F8"/>
<dbReference type="InterPro" id="IPR036259">
    <property type="entry name" value="MFS_trans_sf"/>
</dbReference>
<evidence type="ECO:0000313" key="6">
    <source>
        <dbReference type="EMBL" id="KAK3047999.1"/>
    </source>
</evidence>